<proteinExistence type="predicted"/>
<evidence type="ECO:0000313" key="4">
    <source>
        <dbReference type="Proteomes" id="UP000534783"/>
    </source>
</evidence>
<dbReference type="PANTHER" id="PTHR42208:SF1">
    <property type="entry name" value="HEAVY METAL TRANSPORTER"/>
    <property type="match status" value="1"/>
</dbReference>
<keyword evidence="1" id="KW-0472">Membrane</keyword>
<evidence type="ECO:0000256" key="1">
    <source>
        <dbReference type="SAM" id="Phobius"/>
    </source>
</evidence>
<dbReference type="EMBL" id="VTOW01000002">
    <property type="protein sequence ID" value="NKE71631.1"/>
    <property type="molecule type" value="Genomic_DNA"/>
</dbReference>
<dbReference type="Proteomes" id="UP000534783">
    <property type="component" value="Unassembled WGS sequence"/>
</dbReference>
<dbReference type="PANTHER" id="PTHR42208">
    <property type="entry name" value="HEAVY METAL TRANSPORTER-RELATED"/>
    <property type="match status" value="1"/>
</dbReference>
<evidence type="ECO:0000259" key="2">
    <source>
        <dbReference type="Pfam" id="PF13386"/>
    </source>
</evidence>
<dbReference type="Pfam" id="PF13386">
    <property type="entry name" value="DsbD_2"/>
    <property type="match status" value="1"/>
</dbReference>
<dbReference type="AlphaFoldDB" id="A0A7X6IBM0"/>
<feature type="transmembrane region" description="Helical" evidence="1">
    <location>
        <begin position="119"/>
        <end position="140"/>
    </location>
</feature>
<name>A0A7X6IBM0_9BACT</name>
<dbReference type="RefSeq" id="WP_168060444.1">
    <property type="nucleotide sequence ID" value="NZ_VTOW01000002.1"/>
</dbReference>
<dbReference type="InterPro" id="IPR039447">
    <property type="entry name" value="UreH-like_TM_dom"/>
</dbReference>
<sequence length="217" mass="22957">MIEYLALFLISLAASFHCVGMCGGIAGMHGMWMGTSRGRAVHLLLYHGGRIGTYLSIGALFGAFGTLLLGTQRLLSLITGIAIIWISMMALFFSPAKGLPFLEGIFASLFGWVKGREGWAASLCFGIFHGLLPCSLVYAFAAKAAGTGSVSAGLFTMISFGLGTVPALLFSAKLLSLFSPAVRARFISAGTLFLLILGVITLLRAFIPMHAGHERGF</sequence>
<feature type="transmembrane region" description="Helical" evidence="1">
    <location>
        <begin position="48"/>
        <end position="69"/>
    </location>
</feature>
<accession>A0A7X6IBM0</accession>
<feature type="domain" description="Urease accessory protein UreH-like transmembrane" evidence="2">
    <location>
        <begin position="7"/>
        <end position="199"/>
    </location>
</feature>
<feature type="transmembrane region" description="Helical" evidence="1">
    <location>
        <begin position="184"/>
        <end position="207"/>
    </location>
</feature>
<reference evidence="3 4" key="1">
    <citation type="journal article" date="2020" name="Nature">
        <title>Bacterial chemolithoautotrophy via manganese oxidation.</title>
        <authorList>
            <person name="Yu H."/>
            <person name="Leadbetter J.R."/>
        </authorList>
    </citation>
    <scope>NUCLEOTIDE SEQUENCE [LARGE SCALE GENOMIC DNA]</scope>
    <source>
        <strain evidence="3 4">Mn-1</strain>
    </source>
</reference>
<keyword evidence="1" id="KW-0812">Transmembrane</keyword>
<evidence type="ECO:0000313" key="3">
    <source>
        <dbReference type="EMBL" id="NKE71631.1"/>
    </source>
</evidence>
<protein>
    <submittedName>
        <fullName evidence="3">Sulfite exporter TauE/SafE family protein</fullName>
    </submittedName>
</protein>
<feature type="transmembrane region" description="Helical" evidence="1">
    <location>
        <begin position="74"/>
        <end position="93"/>
    </location>
</feature>
<feature type="transmembrane region" description="Helical" evidence="1">
    <location>
        <begin position="152"/>
        <end position="172"/>
    </location>
</feature>
<gene>
    <name evidence="3" type="ORF">MNODULE_12860</name>
</gene>
<comment type="caution">
    <text evidence="3">The sequence shown here is derived from an EMBL/GenBank/DDBJ whole genome shotgun (WGS) entry which is preliminary data.</text>
</comment>
<keyword evidence="1" id="KW-1133">Transmembrane helix</keyword>
<keyword evidence="4" id="KW-1185">Reference proteome</keyword>
<organism evidence="3 4">
    <name type="scientific">Candidatus Manganitrophus noduliformans</name>
    <dbReference type="NCBI Taxonomy" id="2606439"/>
    <lineage>
        <taxon>Bacteria</taxon>
        <taxon>Pseudomonadati</taxon>
        <taxon>Nitrospirota</taxon>
        <taxon>Nitrospiria</taxon>
        <taxon>Candidatus Troglogloeales</taxon>
        <taxon>Candidatus Manganitrophaceae</taxon>
        <taxon>Candidatus Manganitrophus</taxon>
    </lineage>
</organism>